<feature type="region of interest" description="Disordered" evidence="1">
    <location>
        <begin position="42"/>
        <end position="74"/>
    </location>
</feature>
<proteinExistence type="predicted"/>
<evidence type="ECO:0000256" key="1">
    <source>
        <dbReference type="SAM" id="MobiDB-lite"/>
    </source>
</evidence>
<gene>
    <name evidence="2" type="ORF">HAX54_042035</name>
</gene>
<evidence type="ECO:0000313" key="3">
    <source>
        <dbReference type="Proteomes" id="UP000823775"/>
    </source>
</evidence>
<accession>A0ABS8SM27</accession>
<reference evidence="2 3" key="1">
    <citation type="journal article" date="2021" name="BMC Genomics">
        <title>Datura genome reveals duplications of psychoactive alkaloid biosynthetic genes and high mutation rate following tissue culture.</title>
        <authorList>
            <person name="Rajewski A."/>
            <person name="Carter-House D."/>
            <person name="Stajich J."/>
            <person name="Litt A."/>
        </authorList>
    </citation>
    <scope>NUCLEOTIDE SEQUENCE [LARGE SCALE GENOMIC DNA]</scope>
    <source>
        <strain evidence="2">AR-01</strain>
    </source>
</reference>
<dbReference type="EMBL" id="JACEIK010000613">
    <property type="protein sequence ID" value="MCD7459820.1"/>
    <property type="molecule type" value="Genomic_DNA"/>
</dbReference>
<evidence type="ECO:0000313" key="2">
    <source>
        <dbReference type="EMBL" id="MCD7459820.1"/>
    </source>
</evidence>
<protein>
    <submittedName>
        <fullName evidence="2">Uncharacterized protein</fullName>
    </submittedName>
</protein>
<organism evidence="2 3">
    <name type="scientific">Datura stramonium</name>
    <name type="common">Jimsonweed</name>
    <name type="synonym">Common thornapple</name>
    <dbReference type="NCBI Taxonomy" id="4076"/>
    <lineage>
        <taxon>Eukaryota</taxon>
        <taxon>Viridiplantae</taxon>
        <taxon>Streptophyta</taxon>
        <taxon>Embryophyta</taxon>
        <taxon>Tracheophyta</taxon>
        <taxon>Spermatophyta</taxon>
        <taxon>Magnoliopsida</taxon>
        <taxon>eudicotyledons</taxon>
        <taxon>Gunneridae</taxon>
        <taxon>Pentapetalae</taxon>
        <taxon>asterids</taxon>
        <taxon>lamiids</taxon>
        <taxon>Solanales</taxon>
        <taxon>Solanaceae</taxon>
        <taxon>Solanoideae</taxon>
        <taxon>Datureae</taxon>
        <taxon>Datura</taxon>
    </lineage>
</organism>
<feature type="non-terminal residue" evidence="2">
    <location>
        <position position="1"/>
    </location>
</feature>
<keyword evidence="3" id="KW-1185">Reference proteome</keyword>
<sequence length="74" mass="8391">VEWMPGEENQGMIDEVLMDCWSKGARHLYTMRCAQHEGRAENNRRIAGGTPISIREPPTKLRLSTSAHGSFEHI</sequence>
<comment type="caution">
    <text evidence="2">The sequence shown here is derived from an EMBL/GenBank/DDBJ whole genome shotgun (WGS) entry which is preliminary data.</text>
</comment>
<name>A0ABS8SM27_DATST</name>
<dbReference type="Proteomes" id="UP000823775">
    <property type="component" value="Unassembled WGS sequence"/>
</dbReference>